<proteinExistence type="predicted"/>
<evidence type="ECO:0000313" key="3">
    <source>
        <dbReference type="Proteomes" id="UP001163266"/>
    </source>
</evidence>
<accession>A0ABY6MR64</accession>
<sequence length="389" mass="42080">MYIAVKGGESAIEASRRLLAAARRGDPAQQEIEVAQIESQFGLLVDRVMGEASLYDPELAALALKQSQGDVVEAVFLLRAYRTTLPRFGYGEPLDTERMRASRRVSAIFKDLPGGQLLGATFDYTQRLLDFDLLRASDQAPPTHGEKIAVAAGEPVSEAMPCALEALAAEGLVEPLTPSDGDPQPPDITREPPAYPMPRAGRLQMLARGDEGWVLGMAYSTQRGYAHTHPFAGEIRVGAVAVEFTPDELGFPIELGEVVLTECQMINQFTGSAEQPPQFTRGYGLVFGRSERKAMAMSLVDRVMRADEFGEELTSPAQDQEFALSHSDSIEASGFVQHLKLPHYVTFESELQLVRGLRARAPETRSPACAAADAPAPAADPTPAIEPTA</sequence>
<evidence type="ECO:0000313" key="2">
    <source>
        <dbReference type="EMBL" id="UZD54479.1"/>
    </source>
</evidence>
<evidence type="ECO:0000256" key="1">
    <source>
        <dbReference type="SAM" id="MobiDB-lite"/>
    </source>
</evidence>
<dbReference type="PIRSF" id="PIRSF007313">
    <property type="entry name" value="PhnI"/>
    <property type="match status" value="1"/>
</dbReference>
<feature type="compositionally biased region" description="Low complexity" evidence="1">
    <location>
        <begin position="367"/>
        <end position="389"/>
    </location>
</feature>
<protein>
    <submittedName>
        <fullName evidence="2">Carbon-phosphorus lyase complex subunit PhnI</fullName>
    </submittedName>
</protein>
<gene>
    <name evidence="2" type="ORF">OMP39_12545</name>
</gene>
<reference evidence="2" key="1">
    <citation type="submission" date="2022-10" db="EMBL/GenBank/DDBJ databases">
        <title>Complete genome sequence of Schlegelella aquatica LMG 23380.</title>
        <authorList>
            <person name="Musilova J."/>
            <person name="Kourilova X."/>
            <person name="Bezdicek M."/>
            <person name="Hermankova K."/>
            <person name="Obruca S."/>
            <person name="Sedlar K."/>
        </authorList>
    </citation>
    <scope>NUCLEOTIDE SEQUENCE</scope>
    <source>
        <strain evidence="2">LMG 23380</strain>
    </source>
</reference>
<dbReference type="Proteomes" id="UP001163266">
    <property type="component" value="Chromosome"/>
</dbReference>
<dbReference type="InterPro" id="IPR008773">
    <property type="entry name" value="PhnI"/>
</dbReference>
<organism evidence="2 3">
    <name type="scientific">Caldimonas aquatica</name>
    <dbReference type="NCBI Taxonomy" id="376175"/>
    <lineage>
        <taxon>Bacteria</taxon>
        <taxon>Pseudomonadati</taxon>
        <taxon>Pseudomonadota</taxon>
        <taxon>Betaproteobacteria</taxon>
        <taxon>Burkholderiales</taxon>
        <taxon>Sphaerotilaceae</taxon>
        <taxon>Caldimonas</taxon>
    </lineage>
</organism>
<dbReference type="Pfam" id="PF05861">
    <property type="entry name" value="PhnI"/>
    <property type="match status" value="1"/>
</dbReference>
<dbReference type="EMBL" id="CP110257">
    <property type="protein sequence ID" value="UZD54479.1"/>
    <property type="molecule type" value="Genomic_DNA"/>
</dbReference>
<feature type="region of interest" description="Disordered" evidence="1">
    <location>
        <begin position="174"/>
        <end position="197"/>
    </location>
</feature>
<keyword evidence="2" id="KW-0456">Lyase</keyword>
<dbReference type="RefSeq" id="WP_264892047.1">
    <property type="nucleotide sequence ID" value="NZ_CP110257.1"/>
</dbReference>
<keyword evidence="3" id="KW-1185">Reference proteome</keyword>
<dbReference type="GO" id="GO:0016829">
    <property type="term" value="F:lyase activity"/>
    <property type="evidence" value="ECO:0007669"/>
    <property type="project" value="UniProtKB-KW"/>
</dbReference>
<feature type="region of interest" description="Disordered" evidence="1">
    <location>
        <begin position="364"/>
        <end position="389"/>
    </location>
</feature>
<name>A0ABY6MR64_9BURK</name>